<evidence type="ECO:0000256" key="1">
    <source>
        <dbReference type="SAM" id="Phobius"/>
    </source>
</evidence>
<proteinExistence type="predicted"/>
<dbReference type="RefSeq" id="WP_057866038.1">
    <property type="nucleotide sequence ID" value="NZ_AZEY01000105.1"/>
</dbReference>
<evidence type="ECO:0000313" key="2">
    <source>
        <dbReference type="EMBL" id="KRL62864.1"/>
    </source>
</evidence>
<comment type="caution">
    <text evidence="2">The sequence shown here is derived from an EMBL/GenBank/DDBJ whole genome shotgun (WGS) entry which is preliminary data.</text>
</comment>
<feature type="transmembrane region" description="Helical" evidence="1">
    <location>
        <begin position="36"/>
        <end position="55"/>
    </location>
</feature>
<keyword evidence="1" id="KW-0472">Membrane</keyword>
<evidence type="ECO:0000313" key="3">
    <source>
        <dbReference type="Proteomes" id="UP000052013"/>
    </source>
</evidence>
<feature type="transmembrane region" description="Helical" evidence="1">
    <location>
        <begin position="62"/>
        <end position="78"/>
    </location>
</feature>
<organism evidence="2 3">
    <name type="scientific">Lentilactobacillus diolivorans DSM 14421</name>
    <dbReference type="NCBI Taxonomy" id="1423739"/>
    <lineage>
        <taxon>Bacteria</taxon>
        <taxon>Bacillati</taxon>
        <taxon>Bacillota</taxon>
        <taxon>Bacilli</taxon>
        <taxon>Lactobacillales</taxon>
        <taxon>Lactobacillaceae</taxon>
        <taxon>Lentilactobacillus</taxon>
    </lineage>
</organism>
<accession>A0A0R1S169</accession>
<name>A0A0R1S169_9LACO</name>
<keyword evidence="1" id="KW-0812">Transmembrane</keyword>
<keyword evidence="1" id="KW-1133">Transmembrane helix</keyword>
<dbReference type="AlphaFoldDB" id="A0A0R1S169"/>
<evidence type="ECO:0008006" key="4">
    <source>
        <dbReference type="Google" id="ProtNLM"/>
    </source>
</evidence>
<dbReference type="Proteomes" id="UP000052013">
    <property type="component" value="Unassembled WGS sequence"/>
</dbReference>
<dbReference type="EMBL" id="AZEY01000105">
    <property type="protein sequence ID" value="KRL62864.1"/>
    <property type="molecule type" value="Genomic_DNA"/>
</dbReference>
<sequence>MRANVFAFAFGIFALVVGIAVDIWGFVNQFESLQSAQVVLIGSIILAIGLAFLSIPNRIERYALQAIIAIGLLYYFYIQTNNFWIGLVVTAILVALIEYGLRHR</sequence>
<reference evidence="2 3" key="1">
    <citation type="journal article" date="2015" name="Genome Announc.">
        <title>Expanding the biotechnology potential of lactobacilli through comparative genomics of 213 strains and associated genera.</title>
        <authorList>
            <person name="Sun Z."/>
            <person name="Harris H.M."/>
            <person name="McCann A."/>
            <person name="Guo C."/>
            <person name="Argimon S."/>
            <person name="Zhang W."/>
            <person name="Yang X."/>
            <person name="Jeffery I.B."/>
            <person name="Cooney J.C."/>
            <person name="Kagawa T.F."/>
            <person name="Liu W."/>
            <person name="Song Y."/>
            <person name="Salvetti E."/>
            <person name="Wrobel A."/>
            <person name="Rasinkangas P."/>
            <person name="Parkhill J."/>
            <person name="Rea M.C."/>
            <person name="O'Sullivan O."/>
            <person name="Ritari J."/>
            <person name="Douillard F.P."/>
            <person name="Paul Ross R."/>
            <person name="Yang R."/>
            <person name="Briner A.E."/>
            <person name="Felis G.E."/>
            <person name="de Vos W.M."/>
            <person name="Barrangou R."/>
            <person name="Klaenhammer T.R."/>
            <person name="Caufield P.W."/>
            <person name="Cui Y."/>
            <person name="Zhang H."/>
            <person name="O'Toole P.W."/>
        </authorList>
    </citation>
    <scope>NUCLEOTIDE SEQUENCE [LARGE SCALE GENOMIC DNA]</scope>
    <source>
        <strain evidence="2 3">DSM 14421</strain>
    </source>
</reference>
<dbReference type="PATRIC" id="fig|1423739.3.peg.1813"/>
<protein>
    <recommendedName>
        <fullName evidence="4">Integral membrane protein</fullName>
    </recommendedName>
</protein>
<dbReference type="STRING" id="1423739.FC85_GL001731"/>
<feature type="transmembrane region" description="Helical" evidence="1">
    <location>
        <begin position="84"/>
        <end position="101"/>
    </location>
</feature>
<gene>
    <name evidence="2" type="ORF">FC85_GL001731</name>
</gene>